<dbReference type="RefSeq" id="WP_106005622.1">
    <property type="nucleotide sequence ID" value="NZ_CP136419.1"/>
</dbReference>
<organism evidence="6 7">
    <name type="scientific">Neomoorella humiferrea</name>
    <dbReference type="NCBI Taxonomy" id="676965"/>
    <lineage>
        <taxon>Bacteria</taxon>
        <taxon>Bacillati</taxon>
        <taxon>Bacillota</taxon>
        <taxon>Clostridia</taxon>
        <taxon>Neomoorellales</taxon>
        <taxon>Neomoorellaceae</taxon>
        <taxon>Neomoorella</taxon>
    </lineage>
</organism>
<evidence type="ECO:0000313" key="6">
    <source>
        <dbReference type="EMBL" id="PRR71239.1"/>
    </source>
</evidence>
<dbReference type="PANTHER" id="PTHR43177:SF3">
    <property type="entry name" value="PROTEIN NRFC HOMOLOG"/>
    <property type="match status" value="1"/>
</dbReference>
<dbReference type="SUPFAM" id="SSF54862">
    <property type="entry name" value="4Fe-4S ferredoxins"/>
    <property type="match status" value="1"/>
</dbReference>
<evidence type="ECO:0000256" key="3">
    <source>
        <dbReference type="ARBA" id="ARBA00023004"/>
    </source>
</evidence>
<dbReference type="GO" id="GO:0046872">
    <property type="term" value="F:metal ion binding"/>
    <property type="evidence" value="ECO:0007669"/>
    <property type="project" value="UniProtKB-KW"/>
</dbReference>
<keyword evidence="4" id="KW-0411">Iron-sulfur</keyword>
<dbReference type="PROSITE" id="PS51379">
    <property type="entry name" value="4FE4S_FER_2"/>
    <property type="match status" value="3"/>
</dbReference>
<evidence type="ECO:0000313" key="7">
    <source>
        <dbReference type="Proteomes" id="UP000238415"/>
    </source>
</evidence>
<feature type="domain" description="4Fe-4S ferredoxin-type" evidence="5">
    <location>
        <begin position="4"/>
        <end position="35"/>
    </location>
</feature>
<name>A0A2T0AQD8_9FIRM</name>
<protein>
    <submittedName>
        <fullName evidence="6">Tetrathionate reductase subunit B</fullName>
    </submittedName>
</protein>
<dbReference type="AlphaFoldDB" id="A0A2T0AQD8"/>
<comment type="caution">
    <text evidence="6">The sequence shown here is derived from an EMBL/GenBank/DDBJ whole genome shotgun (WGS) entry which is preliminary data.</text>
</comment>
<sequence length="231" mass="25082">MAKYGMLIDLTRCVGCHGCTVACQTKWDLLPAVQFTRVHRYEVGTFPKVKGGVITTQCMHCDDPPCARVCPTGATYKRADGIVVVDEQKCIGCRYCQQACPYDARSFNPEDQIVQKCYFCYDFIEKGEQPACVATCMAAARIFGDLEDKGSEISKAIASKKAVQIKGTSIYYVPPRNLDPSFLPANFQEPGAVRVWQDIVHPGGKTVMGLAAGAVIAGLVINNIKGGGKND</sequence>
<dbReference type="EMBL" id="PVXM01000043">
    <property type="protein sequence ID" value="PRR71239.1"/>
    <property type="molecule type" value="Genomic_DNA"/>
</dbReference>
<dbReference type="Gene3D" id="3.30.70.20">
    <property type="match status" value="2"/>
</dbReference>
<gene>
    <name evidence="6" type="primary">ttrB_5</name>
    <name evidence="6" type="ORF">MOHU_16650</name>
</gene>
<dbReference type="InterPro" id="IPR017896">
    <property type="entry name" value="4Fe4S_Fe-S-bd"/>
</dbReference>
<accession>A0A2T0AQD8</accession>
<dbReference type="InterPro" id="IPR050954">
    <property type="entry name" value="ET_IronSulfur_Cluster-Binding"/>
</dbReference>
<dbReference type="InterPro" id="IPR017900">
    <property type="entry name" value="4Fe4S_Fe_S_CS"/>
</dbReference>
<evidence type="ECO:0000256" key="2">
    <source>
        <dbReference type="ARBA" id="ARBA00022723"/>
    </source>
</evidence>
<keyword evidence="2" id="KW-0479">Metal-binding</keyword>
<dbReference type="OrthoDB" id="1722024at2"/>
<keyword evidence="3" id="KW-0408">Iron</keyword>
<keyword evidence="1" id="KW-0004">4Fe-4S</keyword>
<reference evidence="6 7" key="1">
    <citation type="submission" date="2018-03" db="EMBL/GenBank/DDBJ databases">
        <title>Genome sequence of Moorella humiferrea DSM 23265.</title>
        <authorList>
            <person name="Poehlein A."/>
            <person name="Daniel R."/>
        </authorList>
    </citation>
    <scope>NUCLEOTIDE SEQUENCE [LARGE SCALE GENOMIC DNA]</scope>
    <source>
        <strain evidence="6 7">DSM 23265</strain>
    </source>
</reference>
<evidence type="ECO:0000256" key="1">
    <source>
        <dbReference type="ARBA" id="ARBA00022485"/>
    </source>
</evidence>
<dbReference type="PROSITE" id="PS00198">
    <property type="entry name" value="4FE4S_FER_1"/>
    <property type="match status" value="1"/>
</dbReference>
<keyword evidence="7" id="KW-1185">Reference proteome</keyword>
<dbReference type="GO" id="GO:0051539">
    <property type="term" value="F:4 iron, 4 sulfur cluster binding"/>
    <property type="evidence" value="ECO:0007669"/>
    <property type="project" value="UniProtKB-KW"/>
</dbReference>
<evidence type="ECO:0000259" key="5">
    <source>
        <dbReference type="PROSITE" id="PS51379"/>
    </source>
</evidence>
<dbReference type="Proteomes" id="UP000238415">
    <property type="component" value="Unassembled WGS sequence"/>
</dbReference>
<feature type="domain" description="4Fe-4S ferredoxin-type" evidence="5">
    <location>
        <begin position="81"/>
        <end position="110"/>
    </location>
</feature>
<dbReference type="Pfam" id="PF13247">
    <property type="entry name" value="Fer4_11"/>
    <property type="match status" value="1"/>
</dbReference>
<evidence type="ECO:0000256" key="4">
    <source>
        <dbReference type="ARBA" id="ARBA00023014"/>
    </source>
</evidence>
<feature type="domain" description="4Fe-4S ferredoxin-type" evidence="5">
    <location>
        <begin position="49"/>
        <end position="80"/>
    </location>
</feature>
<dbReference type="CDD" id="cd10551">
    <property type="entry name" value="PsrB"/>
    <property type="match status" value="1"/>
</dbReference>
<dbReference type="PANTHER" id="PTHR43177">
    <property type="entry name" value="PROTEIN NRFC"/>
    <property type="match status" value="1"/>
</dbReference>
<proteinExistence type="predicted"/>